<proteinExistence type="predicted"/>
<dbReference type="OrthoDB" id="27226at2759"/>
<dbReference type="InterPro" id="IPR036412">
    <property type="entry name" value="HAD-like_sf"/>
</dbReference>
<protein>
    <submittedName>
        <fullName evidence="4">Putative haloacid dehalogenase-like hydrolase</fullName>
    </submittedName>
</protein>
<dbReference type="Proteomes" id="UP000037923">
    <property type="component" value="Unassembled WGS sequence"/>
</dbReference>
<dbReference type="SFLD" id="SFLDS00003">
    <property type="entry name" value="Haloacid_Dehalogenase"/>
    <property type="match status" value="1"/>
</dbReference>
<dbReference type="VEuPathDB" id="TriTrypDB:LpyrH10_02_6510"/>
<dbReference type="GeneID" id="26901972"/>
<evidence type="ECO:0000256" key="2">
    <source>
        <dbReference type="ARBA" id="ARBA00022801"/>
    </source>
</evidence>
<dbReference type="PANTHER" id="PTHR47267:SF5">
    <property type="entry name" value="DEHALOGENASE-LIKE HYDROLASE, PUTATIVE-RELATED"/>
    <property type="match status" value="1"/>
</dbReference>
<reference evidence="4 5" key="1">
    <citation type="submission" date="2015-07" db="EMBL/GenBank/DDBJ databases">
        <title>High-quality genome of monoxenous trypanosomatid Leptomonas pyrrhocoris.</title>
        <authorList>
            <person name="Flegontov P."/>
            <person name="Butenko A."/>
            <person name="Firsov S."/>
            <person name="Vlcek C."/>
            <person name="Logacheva M.D."/>
            <person name="Field M."/>
            <person name="Filatov D."/>
            <person name="Flegontova O."/>
            <person name="Gerasimov E."/>
            <person name="Jackson A.P."/>
            <person name="Kelly S."/>
            <person name="Opperdoes F."/>
            <person name="O'Reilly A."/>
            <person name="Votypka J."/>
            <person name="Yurchenko V."/>
            <person name="Lukes J."/>
        </authorList>
    </citation>
    <scope>NUCLEOTIDE SEQUENCE [LARGE SCALE GENOMIC DNA]</scope>
    <source>
        <strain evidence="4">H10</strain>
    </source>
</reference>
<evidence type="ECO:0000256" key="1">
    <source>
        <dbReference type="ARBA" id="ARBA00001946"/>
    </source>
</evidence>
<keyword evidence="3" id="KW-0460">Magnesium</keyword>
<dbReference type="AlphaFoldDB" id="A0A0N0DZI9"/>
<dbReference type="SUPFAM" id="SSF56784">
    <property type="entry name" value="HAD-like"/>
    <property type="match status" value="1"/>
</dbReference>
<dbReference type="SFLD" id="SFLDG01140">
    <property type="entry name" value="C2.B:_Phosphomannomutase_and_P"/>
    <property type="match status" value="1"/>
</dbReference>
<comment type="cofactor">
    <cofactor evidence="1">
        <name>Mg(2+)</name>
        <dbReference type="ChEBI" id="CHEBI:18420"/>
    </cofactor>
</comment>
<dbReference type="NCBIfam" id="TIGR00099">
    <property type="entry name" value="Cof-subfamily"/>
    <property type="match status" value="1"/>
</dbReference>
<dbReference type="Gene3D" id="3.40.50.1000">
    <property type="entry name" value="HAD superfamily/HAD-like"/>
    <property type="match status" value="1"/>
</dbReference>
<evidence type="ECO:0000256" key="3">
    <source>
        <dbReference type="ARBA" id="ARBA00022842"/>
    </source>
</evidence>
<accession>A0A0N0DZI9</accession>
<dbReference type="OMA" id="SAPMMID"/>
<dbReference type="Gene3D" id="3.30.1240.10">
    <property type="match status" value="1"/>
</dbReference>
<dbReference type="PROSITE" id="PS01228">
    <property type="entry name" value="COF_1"/>
    <property type="match status" value="1"/>
</dbReference>
<dbReference type="InterPro" id="IPR023214">
    <property type="entry name" value="HAD_sf"/>
</dbReference>
<dbReference type="InterPro" id="IPR000150">
    <property type="entry name" value="Cof"/>
</dbReference>
<keyword evidence="2 4" id="KW-0378">Hydrolase</keyword>
<keyword evidence="5" id="KW-1185">Reference proteome</keyword>
<comment type="caution">
    <text evidence="4">The sequence shown here is derived from an EMBL/GenBank/DDBJ whole genome shotgun (WGS) entry which is preliminary data.</text>
</comment>
<sequence length="281" mass="30837">MSIKAVVTDMDGTLLNPAHQISDYTASVLKRLKERGIHFIVATGRPYGEVIQTIRKCQLEPDFILTSNGGWLHDGGFNVVLEHNIPSNLAQKLVLLHTLPHPEGGNAAAKTFVTNVYRNTEWLTDRDVPEISGGLHKNLPCTVLGEDLYALPTEELQGVHQIWYYGETEELRAVSTQLSATFGTDLCWTFSAPMMIDCGPVGVTKGNGVREVAEILKLRLEDVACFGDALNDESMLQIAGKAYIMENGQQELKDVIAHGEVIGSNANDGVARKLEQLFFSS</sequence>
<gene>
    <name evidence="4" type="ORF">ABB37_01677</name>
</gene>
<evidence type="ECO:0000313" key="4">
    <source>
        <dbReference type="EMBL" id="KPA85355.1"/>
    </source>
</evidence>
<dbReference type="PANTHER" id="PTHR47267">
    <property type="match status" value="1"/>
</dbReference>
<dbReference type="RefSeq" id="XP_015663794.1">
    <property type="nucleotide sequence ID" value="XM_015798274.1"/>
</dbReference>
<dbReference type="Pfam" id="PF08282">
    <property type="entry name" value="Hydrolase_3"/>
    <property type="match status" value="1"/>
</dbReference>
<dbReference type="EMBL" id="LGTL01000002">
    <property type="protein sequence ID" value="KPA85355.1"/>
    <property type="molecule type" value="Genomic_DNA"/>
</dbReference>
<organism evidence="4 5">
    <name type="scientific">Leptomonas pyrrhocoris</name>
    <name type="common">Firebug parasite</name>
    <dbReference type="NCBI Taxonomy" id="157538"/>
    <lineage>
        <taxon>Eukaryota</taxon>
        <taxon>Discoba</taxon>
        <taxon>Euglenozoa</taxon>
        <taxon>Kinetoplastea</taxon>
        <taxon>Metakinetoplastina</taxon>
        <taxon>Trypanosomatida</taxon>
        <taxon>Trypanosomatidae</taxon>
        <taxon>Leishmaniinae</taxon>
        <taxon>Leptomonas</taxon>
    </lineage>
</organism>
<evidence type="ECO:0000313" key="5">
    <source>
        <dbReference type="Proteomes" id="UP000037923"/>
    </source>
</evidence>
<dbReference type="GO" id="GO:0016787">
    <property type="term" value="F:hydrolase activity"/>
    <property type="evidence" value="ECO:0007669"/>
    <property type="project" value="UniProtKB-KW"/>
</dbReference>
<name>A0A0N0DZI9_LEPPY</name>